<reference evidence="4" key="2">
    <citation type="submission" date="2015-01" db="EMBL/GenBank/DDBJ databases">
        <title>Evolutionary Origins and Diversification of the Mycorrhizal Mutualists.</title>
        <authorList>
            <consortium name="DOE Joint Genome Institute"/>
            <consortium name="Mycorrhizal Genomics Consortium"/>
            <person name="Kohler A."/>
            <person name="Kuo A."/>
            <person name="Nagy L.G."/>
            <person name="Floudas D."/>
            <person name="Copeland A."/>
            <person name="Barry K.W."/>
            <person name="Cichocki N."/>
            <person name="Veneault-Fourrey C."/>
            <person name="LaButti K."/>
            <person name="Lindquist E.A."/>
            <person name="Lipzen A."/>
            <person name="Lundell T."/>
            <person name="Morin E."/>
            <person name="Murat C."/>
            <person name="Riley R."/>
            <person name="Ohm R."/>
            <person name="Sun H."/>
            <person name="Tunlid A."/>
            <person name="Henrissat B."/>
            <person name="Grigoriev I.V."/>
            <person name="Hibbett D.S."/>
            <person name="Martin F."/>
        </authorList>
    </citation>
    <scope>NUCLEOTIDE SEQUENCE [LARGE SCALE GENOMIC DNA]</scope>
    <source>
        <strain evidence="4">F 1598</strain>
    </source>
</reference>
<evidence type="ECO:0000256" key="2">
    <source>
        <dbReference type="SAM" id="Phobius"/>
    </source>
</evidence>
<keyword evidence="4" id="KW-1185">Reference proteome</keyword>
<dbReference type="InParanoid" id="A0A0C3FMI5"/>
<keyword evidence="2" id="KW-0812">Transmembrane</keyword>
<dbReference type="HOGENOM" id="CLU_774136_0_0_1"/>
<evidence type="ECO:0000256" key="1">
    <source>
        <dbReference type="SAM" id="MobiDB-lite"/>
    </source>
</evidence>
<dbReference type="AlphaFoldDB" id="A0A0C3FMI5"/>
<keyword evidence="2" id="KW-1133">Transmembrane helix</keyword>
<dbReference type="Proteomes" id="UP000054166">
    <property type="component" value="Unassembled WGS sequence"/>
</dbReference>
<protein>
    <submittedName>
        <fullName evidence="3">Uncharacterized protein</fullName>
    </submittedName>
</protein>
<proteinExistence type="predicted"/>
<organism evidence="3 4">
    <name type="scientific">Piloderma croceum (strain F 1598)</name>
    <dbReference type="NCBI Taxonomy" id="765440"/>
    <lineage>
        <taxon>Eukaryota</taxon>
        <taxon>Fungi</taxon>
        <taxon>Dikarya</taxon>
        <taxon>Basidiomycota</taxon>
        <taxon>Agaricomycotina</taxon>
        <taxon>Agaricomycetes</taxon>
        <taxon>Agaricomycetidae</taxon>
        <taxon>Atheliales</taxon>
        <taxon>Atheliaceae</taxon>
        <taxon>Piloderma</taxon>
    </lineage>
</organism>
<feature type="region of interest" description="Disordered" evidence="1">
    <location>
        <begin position="200"/>
        <end position="225"/>
    </location>
</feature>
<feature type="transmembrane region" description="Helical" evidence="2">
    <location>
        <begin position="29"/>
        <end position="50"/>
    </location>
</feature>
<accession>A0A0C3FMI5</accession>
<dbReference type="EMBL" id="KN833001">
    <property type="protein sequence ID" value="KIM80989.1"/>
    <property type="molecule type" value="Genomic_DNA"/>
</dbReference>
<sequence length="358" mass="38801">MPVMACFTGNFLVAVGVFAGKGGSPQSALGITILSLELLTVYLVIAQYIFPSLHLDRPFIEVAQKRRTHTFRLRQDRLRRLVARSPRPRLWFTDGKTTQSAPNFVPPFNFTQSTPSSIHCNPSQCSPKHLQEPSLCIRSMKDCGDDEMLDKSVSTIGPSKTSLVTQCLASNFNTQSESGHSVPDLESVAESDCDSIPDMLSISDSDTYSESRRSVPDLESAAESDCDSIPDLLSISNSDAQSESRHSVPDLESVVESDYENSTASVINHYTCDNCVPDLLFTMAGTDIADMTTRSNSFSKDGYITNWLSTSYTSTYKSAHPMTGGGGDPSTIAATLPTHSAPAEDSGSDAPLLNLLFN</sequence>
<feature type="region of interest" description="Disordered" evidence="1">
    <location>
        <begin position="232"/>
        <end position="251"/>
    </location>
</feature>
<reference evidence="3 4" key="1">
    <citation type="submission" date="2014-04" db="EMBL/GenBank/DDBJ databases">
        <authorList>
            <consortium name="DOE Joint Genome Institute"/>
            <person name="Kuo A."/>
            <person name="Tarkka M."/>
            <person name="Buscot F."/>
            <person name="Kohler A."/>
            <person name="Nagy L.G."/>
            <person name="Floudas D."/>
            <person name="Copeland A."/>
            <person name="Barry K.W."/>
            <person name="Cichocki N."/>
            <person name="Veneault-Fourrey C."/>
            <person name="LaButti K."/>
            <person name="Lindquist E.A."/>
            <person name="Lipzen A."/>
            <person name="Lundell T."/>
            <person name="Morin E."/>
            <person name="Murat C."/>
            <person name="Sun H."/>
            <person name="Tunlid A."/>
            <person name="Henrissat B."/>
            <person name="Grigoriev I.V."/>
            <person name="Hibbett D.S."/>
            <person name="Martin F."/>
            <person name="Nordberg H.P."/>
            <person name="Cantor M.N."/>
            <person name="Hua S.X."/>
        </authorList>
    </citation>
    <scope>NUCLEOTIDE SEQUENCE [LARGE SCALE GENOMIC DNA]</scope>
    <source>
        <strain evidence="3 4">F 1598</strain>
    </source>
</reference>
<gene>
    <name evidence="3" type="ORF">PILCRDRAFT_9036</name>
</gene>
<name>A0A0C3FMI5_PILCF</name>
<keyword evidence="2" id="KW-0472">Membrane</keyword>
<evidence type="ECO:0000313" key="4">
    <source>
        <dbReference type="Proteomes" id="UP000054166"/>
    </source>
</evidence>
<evidence type="ECO:0000313" key="3">
    <source>
        <dbReference type="EMBL" id="KIM80989.1"/>
    </source>
</evidence>